<dbReference type="OrthoDB" id="4411387at2"/>
<dbReference type="GeneID" id="84896213"/>
<dbReference type="STRING" id="1035195.HMPREF9997_02744"/>
<organism evidence="1 2">
    <name type="scientific">Corynebacterium durum F0235</name>
    <dbReference type="NCBI Taxonomy" id="1035195"/>
    <lineage>
        <taxon>Bacteria</taxon>
        <taxon>Bacillati</taxon>
        <taxon>Actinomycetota</taxon>
        <taxon>Actinomycetes</taxon>
        <taxon>Mycobacteriales</taxon>
        <taxon>Corynebacteriaceae</taxon>
        <taxon>Corynebacterium</taxon>
    </lineage>
</organism>
<evidence type="ECO:0000313" key="2">
    <source>
        <dbReference type="Proteomes" id="UP000010445"/>
    </source>
</evidence>
<evidence type="ECO:0008006" key="3">
    <source>
        <dbReference type="Google" id="ProtNLM"/>
    </source>
</evidence>
<dbReference type="InterPro" id="IPR032716">
    <property type="entry name" value="ACC_epsilon"/>
</dbReference>
<dbReference type="HOGENOM" id="CLU_175330_0_1_11"/>
<name>L1M852_9CORY</name>
<accession>L1M852</accession>
<dbReference type="Pfam" id="PF13822">
    <property type="entry name" value="ACC_epsilon"/>
    <property type="match status" value="1"/>
</dbReference>
<dbReference type="RefSeq" id="WP_006062547.1">
    <property type="nucleotide sequence ID" value="NZ_KB290826.1"/>
</dbReference>
<comment type="caution">
    <text evidence="1">The sequence shown here is derived from an EMBL/GenBank/DDBJ whole genome shotgun (WGS) entry which is preliminary data.</text>
</comment>
<dbReference type="EMBL" id="AMEM01000044">
    <property type="protein sequence ID" value="EKX87418.1"/>
    <property type="molecule type" value="Genomic_DNA"/>
</dbReference>
<keyword evidence="2" id="KW-1185">Reference proteome</keyword>
<protein>
    <recommendedName>
        <fullName evidence="3">Acyl-CoA carboxylase subunit epsilon</fullName>
    </recommendedName>
</protein>
<gene>
    <name evidence="1" type="ORF">HMPREF9997_02744</name>
</gene>
<dbReference type="GO" id="GO:0004658">
    <property type="term" value="F:propionyl-CoA carboxylase activity"/>
    <property type="evidence" value="ECO:0007669"/>
    <property type="project" value="InterPro"/>
</dbReference>
<reference evidence="1 2" key="1">
    <citation type="submission" date="2012-05" db="EMBL/GenBank/DDBJ databases">
        <authorList>
            <person name="Weinstock G."/>
            <person name="Sodergren E."/>
            <person name="Lobos E.A."/>
            <person name="Fulton L."/>
            <person name="Fulton R."/>
            <person name="Courtney L."/>
            <person name="Fronick C."/>
            <person name="O'Laughlin M."/>
            <person name="Godfrey J."/>
            <person name="Wilson R.M."/>
            <person name="Miner T."/>
            <person name="Farmer C."/>
            <person name="Delehaunty K."/>
            <person name="Cordes M."/>
            <person name="Minx P."/>
            <person name="Tomlinson C."/>
            <person name="Chen J."/>
            <person name="Wollam A."/>
            <person name="Pepin K.H."/>
            <person name="Bhonagiri V."/>
            <person name="Zhang X."/>
            <person name="Suruliraj S."/>
            <person name="Warren W."/>
            <person name="Mitreva M."/>
            <person name="Mardis E.R."/>
            <person name="Wilson R.K."/>
        </authorList>
    </citation>
    <scope>NUCLEOTIDE SEQUENCE [LARGE SCALE GENOMIC DNA]</scope>
    <source>
        <strain evidence="1 2">F0235</strain>
    </source>
</reference>
<proteinExistence type="predicted"/>
<evidence type="ECO:0000313" key="1">
    <source>
        <dbReference type="EMBL" id="EKX87418.1"/>
    </source>
</evidence>
<sequence length="82" mass="9079">MSESTNSGANQEKPAKPFLRILKGNPDATQVATLTALFATMASNAAAAQEQQRDRNLWGNLDERLRRPMSYSPSAFQNVSFY</sequence>
<dbReference type="GO" id="GO:0003989">
    <property type="term" value="F:acetyl-CoA carboxylase activity"/>
    <property type="evidence" value="ECO:0007669"/>
    <property type="project" value="InterPro"/>
</dbReference>
<dbReference type="AlphaFoldDB" id="L1M852"/>
<dbReference type="PATRIC" id="fig|1035195.3.peg.2458"/>
<dbReference type="eggNOG" id="ENOG5033HAR">
    <property type="taxonomic scope" value="Bacteria"/>
</dbReference>
<dbReference type="Proteomes" id="UP000010445">
    <property type="component" value="Unassembled WGS sequence"/>
</dbReference>